<evidence type="ECO:0000259" key="2">
    <source>
        <dbReference type="PROSITE" id="PS51208"/>
    </source>
</evidence>
<comment type="caution">
    <text evidence="3">The sequence shown here is derived from an EMBL/GenBank/DDBJ whole genome shotgun (WGS) entry which is preliminary data.</text>
</comment>
<dbReference type="Proteomes" id="UP001431217">
    <property type="component" value="Unassembled WGS sequence"/>
</dbReference>
<name>A0ABT0MFI0_9GAMM</name>
<dbReference type="PROSITE" id="PS51208">
    <property type="entry name" value="AUTOTRANSPORTER"/>
    <property type="match status" value="1"/>
</dbReference>
<dbReference type="Pfam" id="PF13018">
    <property type="entry name" value="ESPR"/>
    <property type="match status" value="1"/>
</dbReference>
<reference evidence="3 4" key="1">
    <citation type="submission" date="2022-05" db="EMBL/GenBank/DDBJ databases">
        <title>Luteimonas sp. SX5, whole genome shotgun sequencing project.</title>
        <authorList>
            <person name="Zhao G."/>
            <person name="Shen L."/>
        </authorList>
    </citation>
    <scope>NUCLEOTIDE SEQUENCE [LARGE SCALE GENOMIC DNA]</scope>
    <source>
        <strain evidence="3 4">SX5</strain>
    </source>
</reference>
<dbReference type="SUPFAM" id="SSF51126">
    <property type="entry name" value="Pectin lyase-like"/>
    <property type="match status" value="4"/>
</dbReference>
<sequence length="4287" mass="414461">MNRVFRIIWSKTLRAWIVASELAMRCGKGGGEVDKRIAATATALDRIAEGNWRLRLVALGVLIALYVPAQAADRWWDVNATALGQGGTGTWNTSSLFWNEFNDGVTGPMDSWNNAAPGGDNAFFMGTAGTVTLAGPITVHDITFGTNNYTLTGGTLTFTGTTPTINVTTGTSFIDSAIAGTAGITKSGGGGLWLRGANTFSGGFTVSAGGIGLANDASLGAAGNGVSLANGTSITSTDPLAASRTITIQSGVASATNGALTARYTGSGGLNVAGTLSNNGNDYTGRTAFGQGTHGFTSVADLGVASSLGAPTDATSGTIHSSAGGGIGNTLIYSGDGDASNRNWRFNNTSSGGNQLRNSGTGTLTLTGDVDAAGSFSLSMSFAAQTADMQLLGVISSSGGSRAIGFTGGGVSRTITLGGANTYTGASTINGVTVRASTLANTGTSSSFGTGAAGGINLINGVLSYAGAATGTDRTLAISGASAIRNDGTGALSLSGATTVNAGGTLTLDGGFAGTNTLSGVVSGAGNLGMNGAGTWMVSGDNTFTGSTTVQSGTLVAGHAAAFGASGALVVNGGTLDLGGFDITAASLAGTGGNVDTDGGSLTISATSGTTRYGGNITGDGGLTKLGASTLTLYGANTYTGATTVGGGTLALDFADAAAPASNIVSASSTLNLGGGTVNITGANGEANSQSFSGLNVTAGNNTLRATSGTTAGSSLTVNLGNIVHAGGIVNFVAPTSGAFNTSNANGALGGWATITTGTQTDYAEVVGGQIVAFDDYTDQDNASLWQDGQFLSDEGGTANTAFFNTVSGSKQVAGLKYTAAANSTVTVSAGQTLGLDGTIIVSSTTGSTNQTIQGGSVTGAVGGGTLGVLKNSAGTFTIASNIVDNGGAVGFTVGGTGGGTGGALGTGAVALTGSNTYTGATTVSGATLAFNSIGNGGAASAIGASSSASSNLILENGTLRYTGGTAGTDRGFTLINGGTTRNFEVFNAATNVTFSGQVTSPDDAGFTKTGAGTLTLANAGNDYVGVTNIAAGTLAVNTLANGGLASGIGAASSASSNLSLSGGGRLDYLGGTVSTDRGFTLGTGNGRIGVAQAGSTLTMSGIATGTGGLFKDGAGTLVLSGNNTYTGGTQVTAGILQAGSNQAFGGNATGAGAGAMTVNAGTTLDLAGFSPWVGGLNGAGNVLLGSGTLKINGNGSFSGAISGTGGITVSGPTQVMNGCGNSYTGVTALTSATLSTDCLANSGLVSGIGASSDVSGGLVLNSGTLTYTGGTVDINRGFTLLGTGAINVFQSGTTLGFAGPIVGTGGFFKRGAGTLVLSGNNTNSGGISIEAGTLRAGSTSAFGNGLNGVTLSNVAGATLDLDGINNTIATVNGGGAAGGNVTLGSATLTLGHGSAGTATYLGAISGSGSLIKTGNSSFVQVLSGCNSTYDGSTTIVSGVLAVNCLESGGIASSIGDSSADAANLVLNGGTLRYVGVGGSTDRQFTLGTSGGGLEASGTGAIDFTSAAPITLSGTGNRTLTLSGTNTDNNALSARIDNPSSGITSLAKTGTGTWVLRNSGSTYTGATNISGGVLAVDKLANGGQASSIGMSGSAATNLVIGQGSTLRYTGLGDTTDRLFMLQTGVSFIESSGTGAVVFSNTGSASYSGAGARTLALGGTNTGLNTMGGTIIDQNATTGKTTLAKNDAGTWVLTGNNSYSGNTVINDGNLMIGNGGISGNAGTGNVVVVNPTSTLSFNRSNSFNFTGTLSGLGNIAQIGTGTTVLTAANNSIGGVTGIDAGTLQIATNSHLTTGSTAINAGTLQVQTGGSLTTPSIAMNAGSTLNVNGIVQAQGGAASAMTGDAGDSTINVNAGGTLRANGDLGGGSDTVNLAGTLDTGGGVLGLGGGDDTLTINEGATLANASVAAGTGTDTLQVNNTSAMTLGGADYTSFESLIKQNTGPLTLTGGHNYSAGVQLQGGILNAGVGSADSVIASTVTMADNTVLNVNGIVQGASGTSATMTGSAGANTINVAAGGTLVAAGDLGDGSDTVTLSGTLDTGPGTLNLGAGDDAVTLNDGASLAGAGIDAGAHSAGDVLTLNNALALNFDGSRTAGFESLIKQNTGVATMTGSQSFTAGTTISGGTLDVDGSLTTPTVDMTGDTALTVDGSLQGIGGASATISGDGGAQTVTVNGTATATGDLGAGNDTLDVAGTLDLGGGIFNLGDGDDNFVVHDGTQVIGTIDGGAGLDSRTYDINTTADLGALANFEGVTKTGTGTLNINGPGTTDLQDVQVLGGTLNIGAGASVAATAGSALNTVVGSGATLNVDGDFGCGSENDAMSVAGAVTGGGAIDLCGGDDVLIVNDGADFTGFTGTISGGAGIVGDIIVLNNAAALSFGPGNVTGFEFLEKENIGEATLTGSQSYGGGVGLNVGTLTVGAGATLATPTLVAANGTTFNVAGSLQGLAPGSAANVLGDAGVQTIHITGTALATGNLGSGNDTLDVTGTLDTNGGIFNLSDGDDNFVVHDGTQIIGTIDGGGGLDSRTYDINATADLGGLLNFEGVTKTGIGVLNINGPGATDLQDVQVLGGTLNVGAGASVVGKPGLALNTVVGSGATLNVDGSFGCGDASDSLTVAGTVSGSGTIDLCGGDDTLTLSDGTVLANTIDGGAHSTADRVVLNNASAMTFDGTNTINFEILQKDNTGAATLTGAAAYSGGTVLNGGILTVAGSLTTPTVTMADATTLNVDGSLQGAGGAAAITGSAGANTISVAAGATLNATGDLGGGNDVLDAAGTIDTEGGVFSLGAGDDIFNVYDTTDTSLATIDGGLGNDLLDVNVGAGNTVPLGGLTNFESLGKSGAGTLEIHGASSFIDVNLNDGTLRVTGTGSIAANNTTILSGATLELADGGAYGGTAGDDTFTVAGTIVSTGSPNTGRIDLGDGNDTFTIQDGANLSGLAPEPVSGGAGTDTFVADLAGTATLGGAVDFETLTKTNAGTLIVAGPATSSFSTVNVLGGTLDVGAGGSLTGVQNATVASGATLNIAGAFGFTNGADNFTVAGTVTGASAIDMLDGDDTFTIQDGADLSGLAGPVDGGAGNDTFVSDLAGTATLGGAIGFEALNKTNTGTLIVAGPAASSFSTVNVAGGTLDIAAAGSIGGVVTGTVASAATLNVDGSYAGSAGNDSLTIAGSITGNGSIAFGNGDDTLTLNDGADLGAFNGTLDGGAHGAGDRVALNNTGATTFNAANIVNFEFLQKDNTGEATLIGAMSFSSGTTLNGGTLTVGGNLVTPTLSMGDDTVLNVAGILEGGGVDAIITGSAGTNTLTVAGLAAMHGDLGAGDDVLDVSGFMLSGGGVFALGDGDDDFVVHDGTVVTATIDGGAGLDSRVYDINGTAEFGALLNFEGVTKRGAGTLNISGPGATDLQSVEVEGGTLNVGAAGSVVATAGSSLNTVVAGGAILNVEGAFGCGDNADTMTVAGTISGSGTVAMCGGDDTLTLQDGATLANIVDGGADTDTVVLDNANAMSFDGANTVNFETLRKENAGEATLTGASTYTGGTLLNGGTLTVAGELTTPTVALGDATTLNVDGTLQGAGGAATLAGSAGANTVNVTGTLRATGDLGAGNDVFDVAGTLDTGSGTLALGDGDDTLTIHDGTNIVGTVAAGAGNDTFNTDIATNADLGAVQGFETLSKTGAGTLDINGPASSDFTTVNVLAGTLNVASGGSVAAQNSTVAAGATLRIAGIYSGTAGDDSFTSMGAVSGALSFGAGNDTARFVGGDISGLAGVHGGVGGSDLLSFSGLDLDDGNAAGIVEWERVELLQDSSLTLGTSFMPSGSLAIDGTSRLVANAGASIGGSVENAGLIEVGANRFAIGGSYSSNDGALTLTVSPGDATSGGLDIAGDVTGTTRVTFASDGSSPGEGTTSIRVIASPNDNTATAGSFVPDSADGVVRLEGSPLAWEFGQQSDRNWYLSTGEGGTDVLPEIAGYGALPGLGALMSQRGDDLAHQRLAGARGAERPQCGEERNRSENAGTDLIDDCRGVWVAVAATEVELGADPGFEVTGDDTGLYVGVDGVMERENSVLRGGAYLGYMHSVYWATGVNSSAVAGMGPARIDLDTPIVGLYGTSEWDNGNYMDLVLTGQRPRAEVRTADGFADRIDADTLTLSARYGHRYRLDNGWTLEPQVQLSGSRVQWDGKTDAAGRQLSFDDDLVATARAALRVEKAFDTAGGAQIRPWATLAVHSTFGGNDNGLRVAQSGVAPSAFPGHDLGTSANLDAGVEAAVDRNVSFFGAISIGQDLKGSDYEQRGLNLGMRVRW</sequence>
<dbReference type="PRINTS" id="PR00313">
    <property type="entry name" value="CABNDNGRPT"/>
</dbReference>
<protein>
    <submittedName>
        <fullName evidence="3">Autotransporter-associated beta strand repeat-containing protein</fullName>
    </submittedName>
</protein>
<dbReference type="InterPro" id="IPR024973">
    <property type="entry name" value="ESPR"/>
</dbReference>
<dbReference type="PANTHER" id="PTHR35037">
    <property type="entry name" value="C-TERMINAL REGION OF AIDA-LIKE PROTEIN"/>
    <property type="match status" value="1"/>
</dbReference>
<proteinExistence type="predicted"/>
<dbReference type="InterPro" id="IPR036709">
    <property type="entry name" value="Autotransporte_beta_dom_sf"/>
</dbReference>
<dbReference type="InterPro" id="IPR011050">
    <property type="entry name" value="Pectin_lyase_fold/virulence"/>
</dbReference>
<keyword evidence="4" id="KW-1185">Reference proteome</keyword>
<dbReference type="RefSeq" id="WP_249471017.1">
    <property type="nucleotide sequence ID" value="NZ_JAMBEP010000001.1"/>
</dbReference>
<dbReference type="NCBIfam" id="TIGR02601">
    <property type="entry name" value="autotrns_rpt"/>
    <property type="match status" value="9"/>
</dbReference>
<dbReference type="InterPro" id="IPR005546">
    <property type="entry name" value="Autotransporte_beta"/>
</dbReference>
<keyword evidence="1" id="KW-0732">Signal</keyword>
<dbReference type="InterPro" id="IPR013425">
    <property type="entry name" value="Autotrns_rpt"/>
</dbReference>
<dbReference type="SMART" id="SM00869">
    <property type="entry name" value="Autotransporter"/>
    <property type="match status" value="1"/>
</dbReference>
<dbReference type="PANTHER" id="PTHR35037:SF3">
    <property type="entry name" value="C-TERMINAL REGION OF AIDA-LIKE PROTEIN"/>
    <property type="match status" value="1"/>
</dbReference>
<organism evidence="3 4">
    <name type="scientific">Luteimonas galliterrae</name>
    <dbReference type="NCBI Taxonomy" id="2940486"/>
    <lineage>
        <taxon>Bacteria</taxon>
        <taxon>Pseudomonadati</taxon>
        <taxon>Pseudomonadota</taxon>
        <taxon>Gammaproteobacteria</taxon>
        <taxon>Lysobacterales</taxon>
        <taxon>Lysobacteraceae</taxon>
        <taxon>Luteimonas</taxon>
    </lineage>
</organism>
<dbReference type="Pfam" id="PF12951">
    <property type="entry name" value="PATR"/>
    <property type="match status" value="18"/>
</dbReference>
<evidence type="ECO:0000256" key="1">
    <source>
        <dbReference type="ARBA" id="ARBA00022729"/>
    </source>
</evidence>
<accession>A0ABT0MFI0</accession>
<evidence type="ECO:0000313" key="3">
    <source>
        <dbReference type="EMBL" id="MCL1633627.1"/>
    </source>
</evidence>
<dbReference type="SUPFAM" id="SSF103515">
    <property type="entry name" value="Autotransporter"/>
    <property type="match status" value="1"/>
</dbReference>
<dbReference type="Gene3D" id="2.160.20.160">
    <property type="match status" value="2"/>
</dbReference>
<gene>
    <name evidence="3" type="ORF">M2650_03075</name>
</gene>
<dbReference type="EMBL" id="JAMBEP010000001">
    <property type="protein sequence ID" value="MCL1633627.1"/>
    <property type="molecule type" value="Genomic_DNA"/>
</dbReference>
<feature type="domain" description="Autotransporter" evidence="2">
    <location>
        <begin position="4005"/>
        <end position="4287"/>
    </location>
</feature>
<evidence type="ECO:0000313" key="4">
    <source>
        <dbReference type="Proteomes" id="UP001431217"/>
    </source>
</evidence>
<dbReference type="InterPro" id="IPR051551">
    <property type="entry name" value="Autotransporter_adhesion"/>
</dbReference>